<evidence type="ECO:0000256" key="1">
    <source>
        <dbReference type="ARBA" id="ARBA00005591"/>
    </source>
</evidence>
<keyword evidence="5" id="KW-0812">Transmembrane</keyword>
<name>A0A7S1Z3H4_9STRA</name>
<feature type="transmembrane region" description="Helical" evidence="5">
    <location>
        <begin position="267"/>
        <end position="291"/>
    </location>
</feature>
<keyword evidence="6" id="KW-0732">Signal</keyword>
<feature type="signal peptide" evidence="6">
    <location>
        <begin position="1"/>
        <end position="45"/>
    </location>
</feature>
<dbReference type="SUPFAM" id="SSF55068">
    <property type="entry name" value="Peptide methionine sulfoxide reductase"/>
    <property type="match status" value="1"/>
</dbReference>
<dbReference type="EC" id="1.8.4.11" evidence="2"/>
<evidence type="ECO:0000256" key="2">
    <source>
        <dbReference type="ARBA" id="ARBA00012502"/>
    </source>
</evidence>
<dbReference type="PANTHER" id="PTHR43774:SF1">
    <property type="entry name" value="PEPTIDE METHIONINE SULFOXIDE REDUCTASE MSRA 2"/>
    <property type="match status" value="1"/>
</dbReference>
<organism evidence="8">
    <name type="scientific">Ditylum brightwellii</name>
    <dbReference type="NCBI Taxonomy" id="49249"/>
    <lineage>
        <taxon>Eukaryota</taxon>
        <taxon>Sar</taxon>
        <taxon>Stramenopiles</taxon>
        <taxon>Ochrophyta</taxon>
        <taxon>Bacillariophyta</taxon>
        <taxon>Mediophyceae</taxon>
        <taxon>Lithodesmiophycidae</taxon>
        <taxon>Lithodesmiales</taxon>
        <taxon>Lithodesmiaceae</taxon>
        <taxon>Ditylum</taxon>
    </lineage>
</organism>
<protein>
    <recommendedName>
        <fullName evidence="2">peptide-methionine (S)-S-oxide reductase</fullName>
        <ecNumber evidence="2">1.8.4.11</ecNumber>
    </recommendedName>
    <alternativeName>
        <fullName evidence="4">Peptide-methionine (S)-S-oxide reductase</fullName>
    </alternativeName>
</protein>
<evidence type="ECO:0000256" key="4">
    <source>
        <dbReference type="ARBA" id="ARBA00030643"/>
    </source>
</evidence>
<accession>A0A7S1Z3H4</accession>
<dbReference type="Pfam" id="PF01625">
    <property type="entry name" value="PMSR"/>
    <property type="match status" value="1"/>
</dbReference>
<sequence>MTSSHRFPLPGGGRRRAICGTNSNRMLLLVLVSHFLLLSFCLVEADDYTIDPNNKSLLVALGCFWCAEQAFELYAPGVVEVVSGYAGGQNDNPTYRNHPGHYEVILIEYDPLKTSYELLVGYAWRNLDPFDGNGQFCDKGTSYLPAIFYANEEQRETAERVRSEILEIKQWDENDVKVPHLERPQFWTAEKYHQDYYIKNPNNYAYYKSRCGRTNRLKQVWGEEEYYCYHDLTLGCLNGTAHNEEGNLVDAEVNQKNAPEEDENPHLPVMTIVLIVVVSLAGCLFVVSCFCKPSWL</sequence>
<dbReference type="InterPro" id="IPR002569">
    <property type="entry name" value="Met_Sox_Rdtase_MsrA_dom"/>
</dbReference>
<evidence type="ECO:0000259" key="7">
    <source>
        <dbReference type="Pfam" id="PF01625"/>
    </source>
</evidence>
<feature type="chain" id="PRO_5030834993" description="peptide-methionine (S)-S-oxide reductase" evidence="6">
    <location>
        <begin position="46"/>
        <end position="296"/>
    </location>
</feature>
<dbReference type="InterPro" id="IPR036509">
    <property type="entry name" value="Met_Sox_Rdtase_MsrA_sf"/>
</dbReference>
<evidence type="ECO:0000256" key="6">
    <source>
        <dbReference type="SAM" id="SignalP"/>
    </source>
</evidence>
<feature type="domain" description="Peptide methionine sulphoxide reductase MsrA" evidence="7">
    <location>
        <begin position="58"/>
        <end position="205"/>
    </location>
</feature>
<dbReference type="HAMAP" id="MF_01401">
    <property type="entry name" value="MsrA"/>
    <property type="match status" value="1"/>
</dbReference>
<keyword evidence="3" id="KW-0560">Oxidoreductase</keyword>
<evidence type="ECO:0000313" key="8">
    <source>
        <dbReference type="EMBL" id="CAD9327373.1"/>
    </source>
</evidence>
<dbReference type="NCBIfam" id="TIGR00401">
    <property type="entry name" value="msrA"/>
    <property type="match status" value="1"/>
</dbReference>
<keyword evidence="5" id="KW-1133">Transmembrane helix</keyword>
<dbReference type="GO" id="GO:0008113">
    <property type="term" value="F:peptide-methionine (S)-S-oxide reductase activity"/>
    <property type="evidence" value="ECO:0007669"/>
    <property type="project" value="UniProtKB-EC"/>
</dbReference>
<proteinExistence type="inferred from homology"/>
<dbReference type="Gene3D" id="3.30.1060.10">
    <property type="entry name" value="Peptide methionine sulphoxide reductase MsrA"/>
    <property type="match status" value="1"/>
</dbReference>
<evidence type="ECO:0000256" key="5">
    <source>
        <dbReference type="SAM" id="Phobius"/>
    </source>
</evidence>
<reference evidence="8" key="1">
    <citation type="submission" date="2021-01" db="EMBL/GenBank/DDBJ databases">
        <authorList>
            <person name="Corre E."/>
            <person name="Pelletier E."/>
            <person name="Niang G."/>
            <person name="Scheremetjew M."/>
            <person name="Finn R."/>
            <person name="Kale V."/>
            <person name="Holt S."/>
            <person name="Cochrane G."/>
            <person name="Meng A."/>
            <person name="Brown T."/>
            <person name="Cohen L."/>
        </authorList>
    </citation>
    <scope>NUCLEOTIDE SEQUENCE</scope>
    <source>
        <strain evidence="8">Pop2</strain>
    </source>
</reference>
<gene>
    <name evidence="8" type="ORF">DBRI1063_LOCUS9650</name>
</gene>
<dbReference type="AlphaFoldDB" id="A0A7S1Z3H4"/>
<keyword evidence="5" id="KW-0472">Membrane</keyword>
<evidence type="ECO:0000256" key="3">
    <source>
        <dbReference type="ARBA" id="ARBA00023002"/>
    </source>
</evidence>
<dbReference type="PANTHER" id="PTHR43774">
    <property type="entry name" value="PEPTIDE METHIONINE SULFOXIDE REDUCTASE"/>
    <property type="match status" value="1"/>
</dbReference>
<dbReference type="EMBL" id="HBGN01015051">
    <property type="protein sequence ID" value="CAD9327373.1"/>
    <property type="molecule type" value="Transcribed_RNA"/>
</dbReference>
<comment type="similarity">
    <text evidence="1">Belongs to the MsrA Met sulfoxide reductase family.</text>
</comment>